<dbReference type="PROSITE" id="PS51085">
    <property type="entry name" value="2FE2S_FER_2"/>
    <property type="match status" value="1"/>
</dbReference>
<dbReference type="InterPro" id="IPR036010">
    <property type="entry name" value="2Fe-2S_ferredoxin-like_sf"/>
</dbReference>
<evidence type="ECO:0000313" key="2">
    <source>
        <dbReference type="EMBL" id="TCS78309.1"/>
    </source>
</evidence>
<feature type="domain" description="2Fe-2S ferredoxin-type" evidence="1">
    <location>
        <begin position="4"/>
        <end position="83"/>
    </location>
</feature>
<accession>A0A4R3K683</accession>
<dbReference type="Gene3D" id="3.30.420.480">
    <property type="entry name" value="Domain of unknown function (DUF4445)"/>
    <property type="match status" value="1"/>
</dbReference>
<dbReference type="Proteomes" id="UP000295726">
    <property type="component" value="Unassembled WGS sequence"/>
</dbReference>
<dbReference type="InterPro" id="IPR027980">
    <property type="entry name" value="RACo_C"/>
</dbReference>
<organism evidence="2 3">
    <name type="scientific">Muricomes intestini</name>
    <dbReference type="NCBI Taxonomy" id="1796634"/>
    <lineage>
        <taxon>Bacteria</taxon>
        <taxon>Bacillati</taxon>
        <taxon>Bacillota</taxon>
        <taxon>Clostridia</taxon>
        <taxon>Lachnospirales</taxon>
        <taxon>Lachnospiraceae</taxon>
        <taxon>Muricomes</taxon>
    </lineage>
</organism>
<dbReference type="GO" id="GO:0051536">
    <property type="term" value="F:iron-sulfur cluster binding"/>
    <property type="evidence" value="ECO:0007669"/>
    <property type="project" value="InterPro"/>
</dbReference>
<proteinExistence type="predicted"/>
<evidence type="ECO:0000259" key="1">
    <source>
        <dbReference type="PROSITE" id="PS51085"/>
    </source>
</evidence>
<dbReference type="InterPro" id="IPR001041">
    <property type="entry name" value="2Fe-2S_ferredoxin-type"/>
</dbReference>
<dbReference type="Gene3D" id="3.10.20.30">
    <property type="match status" value="1"/>
</dbReference>
<reference evidence="2 3" key="1">
    <citation type="submission" date="2019-03" db="EMBL/GenBank/DDBJ databases">
        <title>Genomic Encyclopedia of Type Strains, Phase IV (KMG-IV): sequencing the most valuable type-strain genomes for metagenomic binning, comparative biology and taxonomic classification.</title>
        <authorList>
            <person name="Goeker M."/>
        </authorList>
    </citation>
    <scope>NUCLEOTIDE SEQUENCE [LARGE SCALE GENOMIC DNA]</scope>
    <source>
        <strain evidence="2 3">DSM 29489</strain>
    </source>
</reference>
<sequence>MQKYKIKVIEKNKEQEVTGKADQNFLEILRNHDIAINALCNGQGKCGKCKIEILDGVQKGECLACKTYPVEDCRIKIQTLSRETFHILSTGTAAKQHGDKVSAGSNLGIAADIGTTTLVMQLVDIDNGAVMKTYTALNEQGSYGADVISRIEAANNGAAEILKKSISRQLEEGVKELSKSKKAPIKRMVIAANMTMVHLLMGYSCEKLGVYPFTPVNTETIEIDFAALTGTAGESFPVIIIPGICAYVGGDIVAGLVALDFIKCEGVHILIDLGTNGEMAIGNKKKILVTSTAAGPAFEGGNISSGIGSVAGALNKATLTEGKIKYETIMGAPLVGICGSGVVELTHELLKSGLVDETGLMDEAYFDEGYSLDKTVTGSMVKFTQKDVREIQLAKSAIRAGLEMLILRYGVAYEEIEKIYIAGGFGYYLNIKKAVGIGLLPGQYACKIEAAGNSALAGAKCVLTDEAALKEGEQLAAKAEEIQLAADKEFNELYMKNMYFE</sequence>
<dbReference type="PANTHER" id="PTHR42895:SF1">
    <property type="entry name" value="IRON-SULFUR CLUSTER PROTEIN"/>
    <property type="match status" value="1"/>
</dbReference>
<dbReference type="PANTHER" id="PTHR42895">
    <property type="entry name" value="IRON-SULFUR CLUSTER-BINDING PROTEIN-RELATED"/>
    <property type="match status" value="1"/>
</dbReference>
<dbReference type="RefSeq" id="WP_132381399.1">
    <property type="nucleotide sequence ID" value="NZ_SLZZ01000012.1"/>
</dbReference>
<dbReference type="Pfam" id="PF14574">
    <property type="entry name" value="RACo_C_ter"/>
    <property type="match status" value="1"/>
</dbReference>
<gene>
    <name evidence="2" type="ORF">EDD59_11269</name>
</gene>
<dbReference type="Pfam" id="PF00111">
    <property type="entry name" value="Fer2"/>
    <property type="match status" value="1"/>
</dbReference>
<comment type="caution">
    <text evidence="2">The sequence shown here is derived from an EMBL/GenBank/DDBJ whole genome shotgun (WGS) entry which is preliminary data.</text>
</comment>
<name>A0A4R3K683_9FIRM</name>
<dbReference type="InterPro" id="IPR052911">
    <property type="entry name" value="Corrinoid_activation_enz"/>
</dbReference>
<dbReference type="CDD" id="cd00207">
    <property type="entry name" value="fer2"/>
    <property type="match status" value="1"/>
</dbReference>
<evidence type="ECO:0000313" key="3">
    <source>
        <dbReference type="Proteomes" id="UP000295726"/>
    </source>
</evidence>
<dbReference type="SUPFAM" id="SSF54292">
    <property type="entry name" value="2Fe-2S ferredoxin-like"/>
    <property type="match status" value="1"/>
</dbReference>
<dbReference type="Pfam" id="PF17651">
    <property type="entry name" value="Raco_middle"/>
    <property type="match status" value="1"/>
</dbReference>
<dbReference type="EMBL" id="SLZZ01000012">
    <property type="protein sequence ID" value="TCS78309.1"/>
    <property type="molecule type" value="Genomic_DNA"/>
</dbReference>
<dbReference type="InterPro" id="IPR012675">
    <property type="entry name" value="Beta-grasp_dom_sf"/>
</dbReference>
<dbReference type="OrthoDB" id="9810588at2"/>
<protein>
    <submittedName>
        <fullName evidence="2">Uncharacterized 2Fe-2S/4Fe-4S cluster protein (DUF4445 family)</fullName>
    </submittedName>
</protein>
<dbReference type="InterPro" id="IPR042259">
    <property type="entry name" value="Raco-like_middle_sf"/>
</dbReference>
<dbReference type="AlphaFoldDB" id="A0A4R3K683"/>
<dbReference type="InterPro" id="IPR041414">
    <property type="entry name" value="Raco-like_middle"/>
</dbReference>
<keyword evidence="3" id="KW-1185">Reference proteome</keyword>